<feature type="transmembrane region" description="Helical" evidence="1">
    <location>
        <begin position="100"/>
        <end position="119"/>
    </location>
</feature>
<dbReference type="Proteomes" id="UP000523821">
    <property type="component" value="Unassembled WGS sequence"/>
</dbReference>
<proteinExistence type="predicted"/>
<name>A0A7W9FN63_9HYPH</name>
<dbReference type="RefSeq" id="WP_183857008.1">
    <property type="nucleotide sequence ID" value="NZ_JACHOO010000006.1"/>
</dbReference>
<dbReference type="EMBL" id="JACHOO010000006">
    <property type="protein sequence ID" value="MBB5753790.1"/>
    <property type="molecule type" value="Genomic_DNA"/>
</dbReference>
<dbReference type="AlphaFoldDB" id="A0A7W9FN63"/>
<gene>
    <name evidence="2" type="ORF">GGQ63_002865</name>
</gene>
<reference evidence="2 3" key="1">
    <citation type="submission" date="2020-08" db="EMBL/GenBank/DDBJ databases">
        <title>Genomic Encyclopedia of Type Strains, Phase IV (KMG-IV): sequencing the most valuable type-strain genomes for metagenomic binning, comparative biology and taxonomic classification.</title>
        <authorList>
            <person name="Goeker M."/>
        </authorList>
    </citation>
    <scope>NUCLEOTIDE SEQUENCE [LARGE SCALE GENOMIC DNA]</scope>
    <source>
        <strain evidence="2 3">DSM 16268</strain>
    </source>
</reference>
<comment type="caution">
    <text evidence="2">The sequence shown here is derived from an EMBL/GenBank/DDBJ whole genome shotgun (WGS) entry which is preliminary data.</text>
</comment>
<keyword evidence="1" id="KW-0472">Membrane</keyword>
<keyword evidence="3" id="KW-1185">Reference proteome</keyword>
<evidence type="ECO:0000313" key="2">
    <source>
        <dbReference type="EMBL" id="MBB5753790.1"/>
    </source>
</evidence>
<feature type="transmembrane region" description="Helical" evidence="1">
    <location>
        <begin position="51"/>
        <end position="67"/>
    </location>
</feature>
<protein>
    <submittedName>
        <fullName evidence="2">Putative membrane protein</fullName>
    </submittedName>
</protein>
<accession>A0A7W9FN63</accession>
<evidence type="ECO:0000256" key="1">
    <source>
        <dbReference type="SAM" id="Phobius"/>
    </source>
</evidence>
<keyword evidence="1" id="KW-0812">Transmembrane</keyword>
<sequence>MPTARDILDERLARGEITAQEHEALAARLGNGGGSAAPAAMPSLKLSKGGVATNIFGVVGALVWAGLTSNVVTGMIESCVQGGASAAACRTSAVNWPMVYGSYGIALLVGGFSIAALVISKRAGSTGSAAR</sequence>
<evidence type="ECO:0000313" key="3">
    <source>
        <dbReference type="Proteomes" id="UP000523821"/>
    </source>
</evidence>
<organism evidence="2 3">
    <name type="scientific">Prosthecomicrobium pneumaticum</name>
    <dbReference type="NCBI Taxonomy" id="81895"/>
    <lineage>
        <taxon>Bacteria</taxon>
        <taxon>Pseudomonadati</taxon>
        <taxon>Pseudomonadota</taxon>
        <taxon>Alphaproteobacteria</taxon>
        <taxon>Hyphomicrobiales</taxon>
        <taxon>Kaistiaceae</taxon>
        <taxon>Prosthecomicrobium</taxon>
    </lineage>
</organism>
<keyword evidence="1" id="KW-1133">Transmembrane helix</keyword>